<dbReference type="EMBL" id="CP017105">
    <property type="protein sequence ID" value="APO71564.1"/>
    <property type="molecule type" value="Genomic_DNA"/>
</dbReference>
<evidence type="ECO:0000313" key="2">
    <source>
        <dbReference type="Proteomes" id="UP000184749"/>
    </source>
</evidence>
<accession>A0A1L5NUJ2</accession>
<gene>
    <name evidence="1" type="ORF">IE4872_PD01037</name>
</gene>
<dbReference type="Proteomes" id="UP000184749">
    <property type="component" value="Plasmid pRgalIE4872d"/>
</dbReference>
<keyword evidence="1" id="KW-0614">Plasmid</keyword>
<dbReference type="AlphaFoldDB" id="A0A1L5NUJ2"/>
<name>A0A1L5NUJ2_9HYPH</name>
<organism evidence="1 2">
    <name type="scientific">Rhizobium gallicum</name>
    <dbReference type="NCBI Taxonomy" id="56730"/>
    <lineage>
        <taxon>Bacteria</taxon>
        <taxon>Pseudomonadati</taxon>
        <taxon>Pseudomonadota</taxon>
        <taxon>Alphaproteobacteria</taxon>
        <taxon>Hyphomicrobiales</taxon>
        <taxon>Rhizobiaceae</taxon>
        <taxon>Rhizobium/Agrobacterium group</taxon>
        <taxon>Rhizobium</taxon>
    </lineage>
</organism>
<geneLocation type="plasmid" evidence="2">
    <name>prgalie4872d</name>
</geneLocation>
<sequence length="62" mass="7143">MKLTYSKTHSPVQIRFKLPSSVEKHYTAKHSLASAIKNAFEREKTQFKFASTSKKYAMFSSI</sequence>
<protein>
    <submittedName>
        <fullName evidence="1">Uncharacterized protein</fullName>
    </submittedName>
</protein>
<reference evidence="1 2" key="1">
    <citation type="submission" date="2016-09" db="EMBL/GenBank/DDBJ databases">
        <title>The complete genome sequences of Rhizobium gallicum, symbiovars gallicum and phaseoli, symbionts associated to common bean (Phaseolus vulgaris).</title>
        <authorList>
            <person name="Bustos P."/>
            <person name="Santamaria R.I."/>
            <person name="Perez-Carrascal O.M."/>
            <person name="Juarez S."/>
            <person name="Lozano L."/>
            <person name="Martinez-Flores I."/>
            <person name="Martinez-Romero E."/>
            <person name="Cevallos M."/>
            <person name="Romero D."/>
            <person name="Davila G."/>
            <person name="Gonzalez V."/>
        </authorList>
    </citation>
    <scope>NUCLEOTIDE SEQUENCE [LARGE SCALE GENOMIC DNA]</scope>
    <source>
        <strain evidence="1 2">IE4872</strain>
        <plasmid evidence="2">prgalie4872d</plasmid>
    </source>
</reference>
<evidence type="ECO:0000313" key="1">
    <source>
        <dbReference type="EMBL" id="APO71564.1"/>
    </source>
</evidence>
<proteinExistence type="predicted"/>